<dbReference type="InterPro" id="IPR001036">
    <property type="entry name" value="Acrflvin-R"/>
</dbReference>
<dbReference type="OrthoDB" id="9758297at2"/>
<feature type="transmembrane region" description="Helical" evidence="1">
    <location>
        <begin position="333"/>
        <end position="352"/>
    </location>
</feature>
<dbReference type="Gene3D" id="3.30.70.1320">
    <property type="entry name" value="Multidrug efflux transporter AcrB pore domain like"/>
    <property type="match status" value="1"/>
</dbReference>
<dbReference type="GO" id="GO:0042910">
    <property type="term" value="F:xenobiotic transmembrane transporter activity"/>
    <property type="evidence" value="ECO:0007669"/>
    <property type="project" value="TreeGrafter"/>
</dbReference>
<dbReference type="PRINTS" id="PR00702">
    <property type="entry name" value="ACRIFLAVINRP"/>
</dbReference>
<proteinExistence type="predicted"/>
<dbReference type="Gene3D" id="1.20.1640.10">
    <property type="entry name" value="Multidrug efflux transporter AcrB transmembrane domain"/>
    <property type="match status" value="2"/>
</dbReference>
<gene>
    <name evidence="2" type="ordered locus">Hhal_1989</name>
</gene>
<feature type="transmembrane region" description="Helical" evidence="1">
    <location>
        <begin position="431"/>
        <end position="456"/>
    </location>
</feature>
<dbReference type="PANTHER" id="PTHR32063">
    <property type="match status" value="1"/>
</dbReference>
<dbReference type="SUPFAM" id="SSF82693">
    <property type="entry name" value="Multidrug efflux transporter AcrB pore domain, PN1, PN2, PC1 and PC2 subdomains"/>
    <property type="match status" value="3"/>
</dbReference>
<evidence type="ECO:0000313" key="3">
    <source>
        <dbReference type="Proteomes" id="UP000000647"/>
    </source>
</evidence>
<reference evidence="2 3" key="2">
    <citation type="journal article" date="2013" name="Stand. Genomic Sci.">
        <title>Complete genome sequence of Halorhodospira halophila SL1.</title>
        <authorList>
            <person name="Challacombe J.F."/>
            <person name="Majid S."/>
            <person name="Deole R."/>
            <person name="Brettin T.S."/>
            <person name="Bruce D."/>
            <person name="Delano S.F."/>
            <person name="Detter J.C."/>
            <person name="Gleasner C.D."/>
            <person name="Han C.S."/>
            <person name="Misra M."/>
            <person name="Reitenga K.G."/>
            <person name="Mikhailova N."/>
            <person name="Woyke T."/>
            <person name="Pitluck S."/>
            <person name="Nolan M."/>
            <person name="Land M.L."/>
            <person name="Saunders E."/>
            <person name="Tapia R."/>
            <person name="Lapidus A."/>
            <person name="Ivanova N."/>
            <person name="Hoff W.D."/>
        </authorList>
    </citation>
    <scope>NUCLEOTIDE SEQUENCE [LARGE SCALE GENOMIC DNA]</scope>
    <source>
        <strain evidence="3">DSM 244 / SL1</strain>
    </source>
</reference>
<dbReference type="EMBL" id="CP000544">
    <property type="protein sequence ID" value="ABM62753.1"/>
    <property type="molecule type" value="Genomic_DNA"/>
</dbReference>
<evidence type="ECO:0000313" key="2">
    <source>
        <dbReference type="EMBL" id="ABM62753.1"/>
    </source>
</evidence>
<dbReference type="STRING" id="349124.Hhal_1989"/>
<name>A1WYJ1_HALHL</name>
<keyword evidence="1" id="KW-1133">Transmembrane helix</keyword>
<feature type="transmembrane region" description="Helical" evidence="1">
    <location>
        <begin position="359"/>
        <end position="380"/>
    </location>
</feature>
<dbReference type="GO" id="GO:0005886">
    <property type="term" value="C:plasma membrane"/>
    <property type="evidence" value="ECO:0007669"/>
    <property type="project" value="TreeGrafter"/>
</dbReference>
<protein>
    <submittedName>
        <fullName evidence="2">Acriflavin resistance protein</fullName>
    </submittedName>
</protein>
<dbReference type="Gene3D" id="3.30.2090.10">
    <property type="entry name" value="Multidrug efflux transporter AcrB TolC docking domain, DN and DC subdomains"/>
    <property type="match status" value="2"/>
</dbReference>
<feature type="transmembrane region" description="Helical" evidence="1">
    <location>
        <begin position="462"/>
        <end position="482"/>
    </location>
</feature>
<dbReference type="AlphaFoldDB" id="A1WYJ1"/>
<feature type="transmembrane region" description="Helical" evidence="1">
    <location>
        <begin position="906"/>
        <end position="927"/>
    </location>
</feature>
<keyword evidence="1" id="KW-0472">Membrane</keyword>
<dbReference type="SUPFAM" id="SSF82714">
    <property type="entry name" value="Multidrug efflux transporter AcrB TolC docking domain, DN and DC subdomains"/>
    <property type="match status" value="2"/>
</dbReference>
<feature type="transmembrane region" description="Helical" evidence="1">
    <location>
        <begin position="956"/>
        <end position="978"/>
    </location>
</feature>
<dbReference type="eggNOG" id="COG0841">
    <property type="taxonomic scope" value="Bacteria"/>
</dbReference>
<keyword evidence="3" id="KW-1185">Reference proteome</keyword>
<feature type="transmembrane region" description="Helical" evidence="1">
    <location>
        <begin position="524"/>
        <end position="544"/>
    </location>
</feature>
<dbReference type="SUPFAM" id="SSF82866">
    <property type="entry name" value="Multidrug efflux transporter AcrB transmembrane domain"/>
    <property type="match status" value="2"/>
</dbReference>
<dbReference type="InterPro" id="IPR027463">
    <property type="entry name" value="AcrB_DN_DC_subdom"/>
</dbReference>
<dbReference type="Proteomes" id="UP000000647">
    <property type="component" value="Chromosome"/>
</dbReference>
<accession>A1WYJ1</accession>
<dbReference type="HOGENOM" id="CLU_002755_1_2_6"/>
<feature type="transmembrane region" description="Helical" evidence="1">
    <location>
        <begin position="850"/>
        <end position="869"/>
    </location>
</feature>
<feature type="transmembrane region" description="Helical" evidence="1">
    <location>
        <begin position="12"/>
        <end position="29"/>
    </location>
</feature>
<dbReference type="Gene3D" id="3.30.70.1430">
    <property type="entry name" value="Multidrug efflux transporter AcrB pore domain"/>
    <property type="match status" value="2"/>
</dbReference>
<organism evidence="2 3">
    <name type="scientific">Halorhodospira halophila (strain DSM 244 / SL1)</name>
    <name type="common">Ectothiorhodospira halophila (strain DSM 244 / SL1)</name>
    <dbReference type="NCBI Taxonomy" id="349124"/>
    <lineage>
        <taxon>Bacteria</taxon>
        <taxon>Pseudomonadati</taxon>
        <taxon>Pseudomonadota</taxon>
        <taxon>Gammaproteobacteria</taxon>
        <taxon>Chromatiales</taxon>
        <taxon>Ectothiorhodospiraceae</taxon>
        <taxon>Halorhodospira</taxon>
    </lineage>
</organism>
<reference evidence="3" key="1">
    <citation type="submission" date="2006-12" db="EMBL/GenBank/DDBJ databases">
        <title>Complete sequence of Halorhodospira halophila SL1.</title>
        <authorList>
            <consortium name="US DOE Joint Genome Institute"/>
            <person name="Copeland A."/>
            <person name="Lucas S."/>
            <person name="Lapidus A."/>
            <person name="Barry K."/>
            <person name="Detter J.C."/>
            <person name="Glavina del Rio T."/>
            <person name="Hammon N."/>
            <person name="Israni S."/>
            <person name="Dalin E."/>
            <person name="Tice H."/>
            <person name="Pitluck S."/>
            <person name="Saunders E."/>
            <person name="Brettin T."/>
            <person name="Bruce D."/>
            <person name="Han C."/>
            <person name="Tapia R."/>
            <person name="Schmutz J."/>
            <person name="Larimer F."/>
            <person name="Land M."/>
            <person name="Hauser L."/>
            <person name="Kyrpides N."/>
            <person name="Mikhailova N."/>
            <person name="Hoff W."/>
            <person name="Richardson P."/>
        </authorList>
    </citation>
    <scope>NUCLEOTIDE SEQUENCE [LARGE SCALE GENOMIC DNA]</scope>
    <source>
        <strain evidence="3">DSM 244 / SL1</strain>
    </source>
</reference>
<dbReference type="KEGG" id="hha:Hhal_1989"/>
<dbReference type="Pfam" id="PF00873">
    <property type="entry name" value="ACR_tran"/>
    <property type="match status" value="1"/>
</dbReference>
<evidence type="ECO:0000256" key="1">
    <source>
        <dbReference type="SAM" id="Phobius"/>
    </source>
</evidence>
<dbReference type="RefSeq" id="WP_011814775.1">
    <property type="nucleotide sequence ID" value="NC_008789.1"/>
</dbReference>
<keyword evidence="1" id="KW-0812">Transmembrane</keyword>
<feature type="transmembrane region" description="Helical" evidence="1">
    <location>
        <begin position="386"/>
        <end position="410"/>
    </location>
</feature>
<sequence>MTLSELSIRRHVLAVMISALIVLVGAIAYQDIGTDRIPNIDFPMVSVTVHQDGADPELMDSAVTDEVERAVNTVPGIDDIQSVSLPGTSVVTVQFDLDVDVDVAFNEVNAKVSEIVQDLPEDAEAPVVDKVEMDAQPIMWLSLQGDRTAQDLDRYARNEVRPQIEGITGVGEVRIGGSRERTMRLEVDPDRMAAHNVDAQSIMQALEEEHAQMPGGFLVGGDTEEMLKLDVEYHDADGLEAMIIAEDGDDRVRFRDIGTVEDGLADMRQLARFNGEPTIGLGVVKVSGANTVAIIDEVKERLDDQIRPQLPPGLDLHISTDESQFILEQIDSLYLTIALGILFAALVMWLFLRNLRSTAIVSLAIPISLMAAIAVIYFFGYTLNSITMLAMLLLIGVVVDDAIVVLENIYRHRQQYRQGPMASAISGSNEVFFAVIASTLTLVSIFGSVIFMEAIIGRFFESFAVVVAFGVLASSIVALTLIPMLASRFLHVPEQEGAFYRALEQGFQAIERTYRWSLGYVLRFRWTTLGLALLFAVAVAVLIAPRLGGEFAPDEDTGEFMVNFQTPLGSGIEYTDRQMREIEAILEEQPEVDRYFSAIGIGDRGQVNRGIAFVRMVERDERDASQQEVVQRIRPELAELPGVRAFASDVPFVPGQRGEPLQFVVTGPNVEELGDHAREIQERLEAVDGMGSIDLELDLELPQVEVEVDREQARSLGLNARDIAQTINVLAGGFNVARFDDGPGGQDGRRYDIRLKAQEDMIGDIDDLQRIQLLSEHGEMVPLEAVTTMEETLGPAAITRHNLSYSAEFYADPDLPLAEAVDELNAVADDVLPLNFDVELVGQAEEMERAVTAMLFVLFLAATLVYIVLASQFNSFVQPLLIMAAQPLALIGGLLGLWVGGFTLNIYSMIGMVLLMGLVTKNGILLVDLTNQYREKRDLSINEALAEACPIRLRPVLMTSLTLILALIPAAAGLGAGSETNAPMAAAIIGGMITAMLLTLAVIPAAYSLLEGYLSRRGWGRLSKIAEDYFG</sequence>
<dbReference type="PANTHER" id="PTHR32063:SF0">
    <property type="entry name" value="SWARMING MOTILITY PROTEIN SWRC"/>
    <property type="match status" value="1"/>
</dbReference>
<feature type="transmembrane region" description="Helical" evidence="1">
    <location>
        <begin position="984"/>
        <end position="1010"/>
    </location>
</feature>
<feature type="transmembrane region" description="Helical" evidence="1">
    <location>
        <begin position="881"/>
        <end position="900"/>
    </location>
</feature>
<dbReference type="Gene3D" id="3.30.70.1440">
    <property type="entry name" value="Multidrug efflux transporter AcrB pore domain"/>
    <property type="match status" value="1"/>
</dbReference>